<accession>A0A6M3M0R9</accession>
<organism evidence="1">
    <name type="scientific">viral metagenome</name>
    <dbReference type="NCBI Taxonomy" id="1070528"/>
    <lineage>
        <taxon>unclassified sequences</taxon>
        <taxon>metagenomes</taxon>
        <taxon>organismal metagenomes</taxon>
    </lineage>
</organism>
<evidence type="ECO:0000313" key="2">
    <source>
        <dbReference type="EMBL" id="QJB01702.1"/>
    </source>
</evidence>
<name>A0A6M3M0R9_9ZZZZ</name>
<dbReference type="EMBL" id="MT143726">
    <property type="protein sequence ID" value="QJB01702.1"/>
    <property type="molecule type" value="Genomic_DNA"/>
</dbReference>
<protein>
    <submittedName>
        <fullName evidence="1">Uncharacterized protein</fullName>
    </submittedName>
</protein>
<gene>
    <name evidence="1" type="ORF">MM171A01683_0010</name>
    <name evidence="2" type="ORF">MM171B02104_0005</name>
</gene>
<dbReference type="AlphaFoldDB" id="A0A6M3M0R9"/>
<dbReference type="EMBL" id="MT143596">
    <property type="protein sequence ID" value="QJA98635.1"/>
    <property type="molecule type" value="Genomic_DNA"/>
</dbReference>
<evidence type="ECO:0000313" key="1">
    <source>
        <dbReference type="EMBL" id="QJA98635.1"/>
    </source>
</evidence>
<sequence>MVKRYCLWGSCRKFDPEKPKLCSHDDYICAGKPACIMSLEEAKKAYPKTEFCEDWER</sequence>
<proteinExistence type="predicted"/>
<reference evidence="1" key="1">
    <citation type="submission" date="2020-03" db="EMBL/GenBank/DDBJ databases">
        <title>The deep terrestrial virosphere.</title>
        <authorList>
            <person name="Holmfeldt K."/>
            <person name="Nilsson E."/>
            <person name="Simone D."/>
            <person name="Lopez-Fernandez M."/>
            <person name="Wu X."/>
            <person name="de Brujin I."/>
            <person name="Lundin D."/>
            <person name="Andersson A."/>
            <person name="Bertilsson S."/>
            <person name="Dopson M."/>
        </authorList>
    </citation>
    <scope>NUCLEOTIDE SEQUENCE</scope>
    <source>
        <strain evidence="1">MM171A01683</strain>
        <strain evidence="2">MM171B02104</strain>
    </source>
</reference>